<feature type="transmembrane region" description="Helical" evidence="1">
    <location>
        <begin position="138"/>
        <end position="161"/>
    </location>
</feature>
<dbReference type="PANTHER" id="PTHR38457">
    <property type="entry name" value="REGULATOR ABRB-RELATED"/>
    <property type="match status" value="1"/>
</dbReference>
<dbReference type="AlphaFoldDB" id="A0A6V7RDE9"/>
<reference evidence="2 3" key="1">
    <citation type="submission" date="2020-07" db="EMBL/GenBank/DDBJ databases">
        <authorList>
            <person name="Criscuolo A."/>
        </authorList>
    </citation>
    <scope>NUCLEOTIDE SEQUENCE [LARGE SCALE GENOMIC DNA]</scope>
    <source>
        <strain evidence="2">CIP107946</strain>
    </source>
</reference>
<evidence type="ECO:0000313" key="3">
    <source>
        <dbReference type="Proteomes" id="UP000588186"/>
    </source>
</evidence>
<proteinExistence type="predicted"/>
<feature type="transmembrane region" description="Helical" evidence="1">
    <location>
        <begin position="57"/>
        <end position="79"/>
    </location>
</feature>
<dbReference type="InterPro" id="IPR007820">
    <property type="entry name" value="AbrB_fam"/>
</dbReference>
<keyword evidence="2" id="KW-0503">Monooxygenase</keyword>
<keyword evidence="1" id="KW-0812">Transmembrane</keyword>
<protein>
    <submittedName>
        <fullName evidence="2">Ammonia monooxygenase</fullName>
    </submittedName>
</protein>
<keyword evidence="2" id="KW-0560">Oxidoreductase</keyword>
<feature type="transmembrane region" description="Helical" evidence="1">
    <location>
        <begin position="291"/>
        <end position="311"/>
    </location>
</feature>
<dbReference type="Pfam" id="PF05145">
    <property type="entry name" value="AbrB"/>
    <property type="match status" value="1"/>
</dbReference>
<feature type="transmembrane region" description="Helical" evidence="1">
    <location>
        <begin position="181"/>
        <end position="200"/>
    </location>
</feature>
<evidence type="ECO:0000256" key="1">
    <source>
        <dbReference type="SAM" id="Phobius"/>
    </source>
</evidence>
<dbReference type="Proteomes" id="UP000588186">
    <property type="component" value="Unassembled WGS sequence"/>
</dbReference>
<feature type="transmembrane region" description="Helical" evidence="1">
    <location>
        <begin position="261"/>
        <end position="285"/>
    </location>
</feature>
<dbReference type="GO" id="GO:0010468">
    <property type="term" value="P:regulation of gene expression"/>
    <property type="evidence" value="ECO:0007669"/>
    <property type="project" value="InterPro"/>
</dbReference>
<dbReference type="RefSeq" id="WP_186077420.1">
    <property type="nucleotide sequence ID" value="NZ_CAJEWB010000010.1"/>
</dbReference>
<gene>
    <name evidence="2" type="ORF">JEOPIN946_00996</name>
</gene>
<accession>A0A6V7RDE9</accession>
<feature type="transmembrane region" description="Helical" evidence="1">
    <location>
        <begin position="28"/>
        <end position="45"/>
    </location>
</feature>
<feature type="transmembrane region" description="Helical" evidence="1">
    <location>
        <begin position="323"/>
        <end position="343"/>
    </location>
</feature>
<dbReference type="PIRSF" id="PIRSF038991">
    <property type="entry name" value="Protein_AbrB"/>
    <property type="match status" value="1"/>
</dbReference>
<feature type="transmembrane region" description="Helical" evidence="1">
    <location>
        <begin position="207"/>
        <end position="228"/>
    </location>
</feature>
<keyword evidence="1" id="KW-0472">Membrane</keyword>
<keyword evidence="3" id="KW-1185">Reference proteome</keyword>
<dbReference type="GO" id="GO:0016020">
    <property type="term" value="C:membrane"/>
    <property type="evidence" value="ECO:0007669"/>
    <property type="project" value="InterPro"/>
</dbReference>
<dbReference type="InterPro" id="IPR017516">
    <property type="entry name" value="AbrB_dup"/>
</dbReference>
<organism evidence="2 3">
    <name type="scientific">Phocicoccus pinnipedialis</name>
    <dbReference type="NCBI Taxonomy" id="110845"/>
    <lineage>
        <taxon>Bacteria</taxon>
        <taxon>Bacillati</taxon>
        <taxon>Bacillota</taxon>
        <taxon>Bacilli</taxon>
        <taxon>Bacillales</taxon>
        <taxon>Salinicoccaceae</taxon>
        <taxon>Phocicoccus</taxon>
    </lineage>
</organism>
<dbReference type="NCBIfam" id="TIGR03082">
    <property type="entry name" value="Gneg_AbrB_dup"/>
    <property type="match status" value="2"/>
</dbReference>
<evidence type="ECO:0000313" key="2">
    <source>
        <dbReference type="EMBL" id="CAD2075387.1"/>
    </source>
</evidence>
<dbReference type="GO" id="GO:0004497">
    <property type="term" value="F:monooxygenase activity"/>
    <property type="evidence" value="ECO:0007669"/>
    <property type="project" value="UniProtKB-KW"/>
</dbReference>
<name>A0A6V7RDE9_9BACL</name>
<dbReference type="EMBL" id="CAJEWB010000010">
    <property type="protein sequence ID" value="CAD2075387.1"/>
    <property type="molecule type" value="Genomic_DNA"/>
</dbReference>
<comment type="caution">
    <text evidence="2">The sequence shown here is derived from an EMBL/GenBank/DDBJ whole genome shotgun (WGS) entry which is preliminary data.</text>
</comment>
<keyword evidence="1" id="KW-1133">Transmembrane helix</keyword>
<feature type="transmembrane region" description="Helical" evidence="1">
    <location>
        <begin position="85"/>
        <end position="104"/>
    </location>
</feature>
<feature type="transmembrane region" description="Helical" evidence="1">
    <location>
        <begin position="7"/>
        <end position="22"/>
    </location>
</feature>
<dbReference type="PANTHER" id="PTHR38457:SF1">
    <property type="entry name" value="REGULATOR ABRB-RELATED"/>
    <property type="match status" value="1"/>
</dbReference>
<sequence length="350" mass="38999">MRYLKTILLFVYCSVLSILIGLTHLPLAWLFGSLIGTLIFIRYYGTKFWYPKWFGDSGVFVMGFQIGSSLTAVALVAMMADLLNIVIITFLVLLMSLSLSRMFMKLTRSSLETSILASVPGALSQMLIMAEENKNADIMLVSLTQMSRIVLIVLIVPFIAQFFPADGEIGSVEVVPYLTEVLTPLMILIPFGGMVMYQLLKKIKFPAAIMLGPVIVMIIWNLTTGITFTLDTSLINFAQILFGIRIGLQISTLMSQLAKRLIFIILMQNILLIAGTLLIVIFYQFFTTHSFNTLFLAAAPGGLAQIIVIALETGGDISIISSYHIFRIFFIILFIVPLVDFYLRKRASKA</sequence>